<proteinExistence type="predicted"/>
<protein>
    <submittedName>
        <fullName evidence="1">Uncharacterized protein</fullName>
    </submittedName>
</protein>
<comment type="caution">
    <text evidence="1">The sequence shown here is derived from an EMBL/GenBank/DDBJ whole genome shotgun (WGS) entry which is preliminary data.</text>
</comment>
<dbReference type="KEGG" id="bgj:AWC36_03575"/>
<organism evidence="1 2">
    <name type="scientific">Brenneria goodwinii</name>
    <dbReference type="NCBI Taxonomy" id="1109412"/>
    <lineage>
        <taxon>Bacteria</taxon>
        <taxon>Pseudomonadati</taxon>
        <taxon>Pseudomonadota</taxon>
        <taxon>Gammaproteobacteria</taxon>
        <taxon>Enterobacterales</taxon>
        <taxon>Pectobacteriaceae</taxon>
        <taxon>Brenneria</taxon>
    </lineage>
</organism>
<evidence type="ECO:0000313" key="1">
    <source>
        <dbReference type="EMBL" id="RLM15355.1"/>
    </source>
</evidence>
<reference evidence="1 2" key="1">
    <citation type="submission" date="2016-09" db="EMBL/GenBank/DDBJ databases">
        <authorList>
            <person name="Doonan J."/>
            <person name="Pachebat J.A."/>
            <person name="Golyshin P.N."/>
            <person name="Denman S."/>
            <person name="Mcdonald J.E."/>
        </authorList>
    </citation>
    <scope>NUCLEOTIDE SEQUENCE [LARGE SCALE GENOMIC DNA]</scope>
    <source>
        <strain evidence="1 2">FRB141</strain>
    </source>
</reference>
<dbReference type="AlphaFoldDB" id="A0AAE8EK83"/>
<dbReference type="RefSeq" id="WP_048638176.1">
    <property type="nucleotide sequence ID" value="NZ_CP014137.1"/>
</dbReference>
<accession>A0AAE8EK83</accession>
<dbReference type="Proteomes" id="UP000285972">
    <property type="component" value="Unassembled WGS sequence"/>
</dbReference>
<sequence length="89" mass="10089">MTLKLGVIGSEVIGQEHIQRYCQVLPRATAVENVRTAPQKNPGLVEYFVTSVFGFPPTLSHNALLLRAISRRAEYFFLLSFYSRCLYHG</sequence>
<gene>
    <name evidence="1" type="ORF">BIY26_23155</name>
</gene>
<evidence type="ECO:0000313" key="2">
    <source>
        <dbReference type="Proteomes" id="UP000285972"/>
    </source>
</evidence>
<dbReference type="EMBL" id="MJLX01000142">
    <property type="protein sequence ID" value="RLM15355.1"/>
    <property type="molecule type" value="Genomic_DNA"/>
</dbReference>
<dbReference type="GeneID" id="70905858"/>
<name>A0AAE8EK83_9GAMM</name>